<organism evidence="1 2">
    <name type="scientific">Orchesella dallaii</name>
    <dbReference type="NCBI Taxonomy" id="48710"/>
    <lineage>
        <taxon>Eukaryota</taxon>
        <taxon>Metazoa</taxon>
        <taxon>Ecdysozoa</taxon>
        <taxon>Arthropoda</taxon>
        <taxon>Hexapoda</taxon>
        <taxon>Collembola</taxon>
        <taxon>Entomobryomorpha</taxon>
        <taxon>Entomobryoidea</taxon>
        <taxon>Orchesellidae</taxon>
        <taxon>Orchesellinae</taxon>
        <taxon>Orchesella</taxon>
    </lineage>
</organism>
<gene>
    <name evidence="1" type="ORF">ODALV1_LOCUS18655</name>
</gene>
<accession>A0ABP1R8X3</accession>
<protein>
    <submittedName>
        <fullName evidence="1">Uncharacterized protein</fullName>
    </submittedName>
</protein>
<sequence length="116" mass="12873">MVVPTQLQSSFYCVAVIGDRVMFGDHLRNPASVLKLLRDLEKLKQQNESSSDDAKASTSGGCALLSPHAKVDKLFKSLDEFRTQLTRSIASLVGIRDQWPMSFETVTTPRLQHSGH</sequence>
<name>A0ABP1R8X3_9HEXA</name>
<dbReference type="EMBL" id="CAXLJM020000061">
    <property type="protein sequence ID" value="CAL8119653.1"/>
    <property type="molecule type" value="Genomic_DNA"/>
</dbReference>
<evidence type="ECO:0000313" key="1">
    <source>
        <dbReference type="EMBL" id="CAL8119653.1"/>
    </source>
</evidence>
<dbReference type="Proteomes" id="UP001642540">
    <property type="component" value="Unassembled WGS sequence"/>
</dbReference>
<proteinExistence type="predicted"/>
<reference evidence="1 2" key="1">
    <citation type="submission" date="2024-08" db="EMBL/GenBank/DDBJ databases">
        <authorList>
            <person name="Cucini C."/>
            <person name="Frati F."/>
        </authorList>
    </citation>
    <scope>NUCLEOTIDE SEQUENCE [LARGE SCALE GENOMIC DNA]</scope>
</reference>
<comment type="caution">
    <text evidence="1">The sequence shown here is derived from an EMBL/GenBank/DDBJ whole genome shotgun (WGS) entry which is preliminary data.</text>
</comment>
<keyword evidence="2" id="KW-1185">Reference proteome</keyword>
<evidence type="ECO:0000313" key="2">
    <source>
        <dbReference type="Proteomes" id="UP001642540"/>
    </source>
</evidence>